<reference evidence="2 3" key="1">
    <citation type="submission" date="2019-07" db="EMBL/GenBank/DDBJ databases">
        <title>Whole genome shotgun sequence of Lactobacillus aviarius subsp. aviarius NBRC 102162.</title>
        <authorList>
            <person name="Hosoyama A."/>
            <person name="Uohara A."/>
            <person name="Ohji S."/>
            <person name="Ichikawa N."/>
        </authorList>
    </citation>
    <scope>NUCLEOTIDE SEQUENCE [LARGE SCALE GENOMIC DNA]</scope>
    <source>
        <strain evidence="2 3">NBRC 102162</strain>
    </source>
</reference>
<keyword evidence="1" id="KW-0812">Transmembrane</keyword>
<sequence length="121" mass="14234">MKKKITEEQLNALTEAVRKELKENDSNVLYFDEYDYFWPRDQNGDDIEAKDFADDLGIKLGLFTRVNRSGELEIYQKHSRITYLIQNGIITFGFISILVQLPFVAIVNIFDPSHFLRSVWR</sequence>
<dbReference type="GeneID" id="29933407"/>
<evidence type="ECO:0000313" key="2">
    <source>
        <dbReference type="EMBL" id="GEK41366.1"/>
    </source>
</evidence>
<keyword evidence="3" id="KW-1185">Reference proteome</keyword>
<evidence type="ECO:0000256" key="1">
    <source>
        <dbReference type="SAM" id="Phobius"/>
    </source>
</evidence>
<gene>
    <name evidence="2" type="ORF">LAV01_01980</name>
</gene>
<dbReference type="EMBL" id="BJUI01000001">
    <property type="protein sequence ID" value="GEK41366.1"/>
    <property type="molecule type" value="Genomic_DNA"/>
</dbReference>
<accession>A0A510WQC2</accession>
<evidence type="ECO:0000313" key="3">
    <source>
        <dbReference type="Proteomes" id="UP000321722"/>
    </source>
</evidence>
<dbReference type="RefSeq" id="WP_057828016.1">
    <property type="nucleotide sequence ID" value="NZ_BAAACL010000015.1"/>
</dbReference>
<organism evidence="2 3">
    <name type="scientific">Ligilactobacillus aviarius</name>
    <dbReference type="NCBI Taxonomy" id="1606"/>
    <lineage>
        <taxon>Bacteria</taxon>
        <taxon>Bacillati</taxon>
        <taxon>Bacillota</taxon>
        <taxon>Bacilli</taxon>
        <taxon>Lactobacillales</taxon>
        <taxon>Lactobacillaceae</taxon>
        <taxon>Ligilactobacillus</taxon>
    </lineage>
</organism>
<feature type="transmembrane region" description="Helical" evidence="1">
    <location>
        <begin position="89"/>
        <end position="110"/>
    </location>
</feature>
<keyword evidence="1" id="KW-1133">Transmembrane helix</keyword>
<comment type="caution">
    <text evidence="2">The sequence shown here is derived from an EMBL/GenBank/DDBJ whole genome shotgun (WGS) entry which is preliminary data.</text>
</comment>
<dbReference type="AlphaFoldDB" id="A0A510WQC2"/>
<proteinExistence type="predicted"/>
<keyword evidence="1" id="KW-0472">Membrane</keyword>
<dbReference type="Proteomes" id="UP000321722">
    <property type="component" value="Unassembled WGS sequence"/>
</dbReference>
<name>A0A510WQC2_9LACO</name>
<protein>
    <submittedName>
        <fullName evidence="2">Uncharacterized protein</fullName>
    </submittedName>
</protein>